<comment type="subcellular location">
    <subcellularLocation>
        <location evidence="1">Membrane</location>
    </subcellularLocation>
</comment>
<dbReference type="NCBIfam" id="TIGR03303">
    <property type="entry name" value="OM_YaeT"/>
    <property type="match status" value="1"/>
</dbReference>
<accession>A0ABU6HYE8</accession>
<dbReference type="Pfam" id="PF01103">
    <property type="entry name" value="Omp85"/>
    <property type="match status" value="1"/>
</dbReference>
<comment type="caution">
    <text evidence="10">The sequence shown here is derived from an EMBL/GenBank/DDBJ whole genome shotgun (WGS) entry which is preliminary data.</text>
</comment>
<dbReference type="Gene3D" id="3.10.20.310">
    <property type="entry name" value="membrane protein fhac"/>
    <property type="match status" value="5"/>
</dbReference>
<keyword evidence="3" id="KW-0812">Transmembrane</keyword>
<organism evidence="10 11">
    <name type="scientific">Chryseobacterium salviniae</name>
    <dbReference type="NCBI Taxonomy" id="3101750"/>
    <lineage>
        <taxon>Bacteria</taxon>
        <taxon>Pseudomonadati</taxon>
        <taxon>Bacteroidota</taxon>
        <taxon>Flavobacteriia</taxon>
        <taxon>Flavobacteriales</taxon>
        <taxon>Weeksellaceae</taxon>
        <taxon>Chryseobacterium group</taxon>
        <taxon>Chryseobacterium</taxon>
    </lineage>
</organism>
<evidence type="ECO:0000256" key="6">
    <source>
        <dbReference type="ARBA" id="ARBA00023136"/>
    </source>
</evidence>
<evidence type="ECO:0000256" key="3">
    <source>
        <dbReference type="ARBA" id="ARBA00022692"/>
    </source>
</evidence>
<name>A0ABU6HYE8_9FLAO</name>
<keyword evidence="11" id="KW-1185">Reference proteome</keyword>
<dbReference type="InterPro" id="IPR023707">
    <property type="entry name" value="OM_assembly_BamA"/>
</dbReference>
<sequence length="846" mass="95016">MKFRLLPIIMFVASAHFYGQVTPQDSTRVNTSVQAGSQTGTYTLKDIVVDGVKKYTPAQILRFTGLSKGETVDIPGQKISNAVKKLWDTQSFSEVEVYVQSIEGETIILKFYLQDLKDLGEVKFVGKGIGKSKNEKLAKDNNLKPGTKITQNLVSSLKTNIPKDYIKKGFADAKITIQDKVNAGDPNLVDWTINVDKGKRIKIDHIEFEGNAAVSDRKLRKKAFKETKQKRFGIGGILKSSKFIEEKYQEDKQNLISYYNSLGYRDAKVLSDSVWRNKKNNYEINVKLNEGKQYYIGDITFTGNTVYSTDYLQRLLGYKKGDIYDAVGFNKKVGEDGGKEDDSDIKSVYMNNGYLFSNVMPVEKSVDGDKINLEIRINEGEKATWNRVTWEGNTTTHDHVILRALRTKPGNLFAKSDIKRTYFDLAGMQFFDPQQVGQDIQPNQQDNTVDINWKLVEKGSSQVQLQAGYGGNSFIGTLGLTFNNFSLKNFLKFKDFRPVPQGDGQTLSLQAQAGQYFQNYSIGFTEPWLFGTRPTALSVSLNNSRVRYPDSFGGAAQKLNIFSASVGLNRLLKWPDDYFSLYTGLQYQKYDFNNYPFDFGGTTEYYGTANNFSINLGLSRNSAGIDPIFPTVGSNLDLSVKFTPPYSLFNNKDYSTLSPTEKYKWMEFFKVKFKADVYNEIAGKLVLRSSAEMGFMDGYNKELGAPPFERFYVGGTGLFGGRFDGRELVPLRGYENASTYGGTSDDITPAGGGTIYNRFTLELRYPISLNQTAKIYALTFAEGGNVWNSWGSYNPFQLKRSVGVGVRVYMGAFGLIGFDFAYGFDKTVSGTEPSGWKTHFLMNQSL</sequence>
<evidence type="ECO:0000256" key="8">
    <source>
        <dbReference type="NCBIfam" id="TIGR03303"/>
    </source>
</evidence>
<dbReference type="InterPro" id="IPR034746">
    <property type="entry name" value="POTRA"/>
</dbReference>
<dbReference type="EMBL" id="JAYLAA010000057">
    <property type="protein sequence ID" value="MEC3877512.1"/>
    <property type="molecule type" value="Genomic_DNA"/>
</dbReference>
<evidence type="ECO:0000256" key="5">
    <source>
        <dbReference type="ARBA" id="ARBA00022737"/>
    </source>
</evidence>
<dbReference type="PROSITE" id="PS51779">
    <property type="entry name" value="POTRA"/>
    <property type="match status" value="2"/>
</dbReference>
<protein>
    <recommendedName>
        <fullName evidence="8">Outer membrane protein assembly factor BamA</fullName>
    </recommendedName>
</protein>
<dbReference type="InterPro" id="IPR000184">
    <property type="entry name" value="Bac_surfAg_D15"/>
</dbReference>
<dbReference type="InterPro" id="IPR010827">
    <property type="entry name" value="BamA/TamA_POTRA"/>
</dbReference>
<proteinExistence type="predicted"/>
<keyword evidence="2" id="KW-1134">Transmembrane beta strand</keyword>
<dbReference type="Gene3D" id="2.40.160.50">
    <property type="entry name" value="membrane protein fhac: a member of the omp85/tpsb transporter family"/>
    <property type="match status" value="1"/>
</dbReference>
<feature type="domain" description="POTRA" evidence="9">
    <location>
        <begin position="294"/>
        <end position="380"/>
    </location>
</feature>
<dbReference type="Pfam" id="PF07244">
    <property type="entry name" value="POTRA"/>
    <property type="match status" value="4"/>
</dbReference>
<dbReference type="RefSeq" id="WP_326322177.1">
    <property type="nucleotide sequence ID" value="NZ_JAYLAA010000057.1"/>
</dbReference>
<dbReference type="PANTHER" id="PTHR12815:SF47">
    <property type="entry name" value="TRANSLOCATION AND ASSEMBLY MODULE SUBUNIT TAMA"/>
    <property type="match status" value="1"/>
</dbReference>
<keyword evidence="4" id="KW-0732">Signal</keyword>
<keyword evidence="6" id="KW-0472">Membrane</keyword>
<evidence type="ECO:0000256" key="2">
    <source>
        <dbReference type="ARBA" id="ARBA00022452"/>
    </source>
</evidence>
<reference evidence="10 11" key="1">
    <citation type="submission" date="2024-01" db="EMBL/GenBank/DDBJ databases">
        <title>Chryseobacterium sp. T9W2-O.</title>
        <authorList>
            <person name="Maltman C."/>
        </authorList>
    </citation>
    <scope>NUCLEOTIDE SEQUENCE [LARGE SCALE GENOMIC DNA]</scope>
    <source>
        <strain evidence="10 11">T9W2-O</strain>
    </source>
</reference>
<evidence type="ECO:0000256" key="4">
    <source>
        <dbReference type="ARBA" id="ARBA00022729"/>
    </source>
</evidence>
<keyword evidence="7" id="KW-0998">Cell outer membrane</keyword>
<evidence type="ECO:0000256" key="1">
    <source>
        <dbReference type="ARBA" id="ARBA00004370"/>
    </source>
</evidence>
<dbReference type="InterPro" id="IPR039910">
    <property type="entry name" value="D15-like"/>
</dbReference>
<gene>
    <name evidence="10" type="primary">bamA</name>
    <name evidence="10" type="ORF">SOP96_17475</name>
</gene>
<evidence type="ECO:0000256" key="7">
    <source>
        <dbReference type="ARBA" id="ARBA00023237"/>
    </source>
</evidence>
<evidence type="ECO:0000259" key="9">
    <source>
        <dbReference type="PROSITE" id="PS51779"/>
    </source>
</evidence>
<dbReference type="Proteomes" id="UP001348397">
    <property type="component" value="Unassembled WGS sequence"/>
</dbReference>
<dbReference type="PANTHER" id="PTHR12815">
    <property type="entry name" value="SORTING AND ASSEMBLY MACHINERY SAMM50 PROTEIN FAMILY MEMBER"/>
    <property type="match status" value="1"/>
</dbReference>
<feature type="domain" description="POTRA" evidence="9">
    <location>
        <begin position="42"/>
        <end position="116"/>
    </location>
</feature>
<keyword evidence="5" id="KW-0677">Repeat</keyword>
<evidence type="ECO:0000313" key="10">
    <source>
        <dbReference type="EMBL" id="MEC3877512.1"/>
    </source>
</evidence>
<dbReference type="PIRSF" id="PIRSF006076">
    <property type="entry name" value="OM_assembly_OMP85"/>
    <property type="match status" value="1"/>
</dbReference>
<evidence type="ECO:0000313" key="11">
    <source>
        <dbReference type="Proteomes" id="UP001348397"/>
    </source>
</evidence>